<dbReference type="Proteomes" id="UP000282312">
    <property type="component" value="Unassembled WGS sequence"/>
</dbReference>
<gene>
    <name evidence="2" type="ORF">DLJ59_33065</name>
</gene>
<keyword evidence="3" id="KW-1185">Reference proteome</keyword>
<dbReference type="Pfam" id="PF22752">
    <property type="entry name" value="DUF488-N3i"/>
    <property type="match status" value="1"/>
</dbReference>
<dbReference type="InterPro" id="IPR052552">
    <property type="entry name" value="YeaO-like"/>
</dbReference>
<name>A0A3N9WJZ2_9ACTN</name>
<dbReference type="PANTHER" id="PTHR36849">
    <property type="entry name" value="CYTOPLASMIC PROTEIN-RELATED"/>
    <property type="match status" value="1"/>
</dbReference>
<evidence type="ECO:0008006" key="4">
    <source>
        <dbReference type="Google" id="ProtNLM"/>
    </source>
</evidence>
<evidence type="ECO:0000313" key="3">
    <source>
        <dbReference type="Proteomes" id="UP000282312"/>
    </source>
</evidence>
<dbReference type="AlphaFoldDB" id="A0A3N9WJZ2"/>
<dbReference type="EMBL" id="QGSZ01000363">
    <property type="protein sequence ID" value="RQW95322.1"/>
    <property type="molecule type" value="Genomic_DNA"/>
</dbReference>
<comment type="caution">
    <text evidence="2">The sequence shown here is derived from an EMBL/GenBank/DDBJ whole genome shotgun (WGS) entry which is preliminary data.</text>
</comment>
<proteinExistence type="predicted"/>
<evidence type="ECO:0000313" key="2">
    <source>
        <dbReference type="EMBL" id="RQW95322.1"/>
    </source>
</evidence>
<reference evidence="2 3" key="1">
    <citation type="submission" date="2018-05" db="EMBL/GenBank/DDBJ databases">
        <title>Micromonospora from Atacama Desert.</title>
        <authorList>
            <person name="Carro L."/>
            <person name="Goodfellow M."/>
            <person name="Klenk H.-P."/>
        </authorList>
    </citation>
    <scope>NUCLEOTIDE SEQUENCE [LARGE SCALE GENOMIC DNA]</scope>
    <source>
        <strain evidence="2 3">LB39</strain>
    </source>
</reference>
<protein>
    <recommendedName>
        <fullName evidence="4">DUF488 domain-containing protein</fullName>
    </recommendedName>
</protein>
<organism evidence="2 3">
    <name type="scientific">Micromonospora inaquosa</name>
    <dbReference type="NCBI Taxonomy" id="2203716"/>
    <lineage>
        <taxon>Bacteria</taxon>
        <taxon>Bacillati</taxon>
        <taxon>Actinomycetota</taxon>
        <taxon>Actinomycetes</taxon>
        <taxon>Micromonosporales</taxon>
        <taxon>Micromonosporaceae</taxon>
        <taxon>Micromonospora</taxon>
    </lineage>
</organism>
<sequence>MKRQVRLRRVYDDPSPDDGARVLVDRVWPRGLTKAAVHLDEWVKDIAPSTPLRRWYGHRPERFTEFRDRYLVELRDARPAAAIDRLRELTRTRTVTLLTATRDVEHSQAAVLSDLLRGARTARDPAPEAPGSTPRRRRVNVGGPPHTDAQGARA</sequence>
<feature type="region of interest" description="Disordered" evidence="1">
    <location>
        <begin position="115"/>
        <end position="154"/>
    </location>
</feature>
<dbReference type="RefSeq" id="WP_124778012.1">
    <property type="nucleotide sequence ID" value="NZ_QGSZ01000363.1"/>
</dbReference>
<accession>A0A3N9WJZ2</accession>
<evidence type="ECO:0000256" key="1">
    <source>
        <dbReference type="SAM" id="MobiDB-lite"/>
    </source>
</evidence>
<dbReference type="OrthoDB" id="9790745at2"/>
<dbReference type="PANTHER" id="PTHR36849:SF1">
    <property type="entry name" value="CYTOPLASMIC PROTEIN"/>
    <property type="match status" value="1"/>
</dbReference>